<protein>
    <recommendedName>
        <fullName evidence="2">CHAT domain-containing protein</fullName>
    </recommendedName>
</protein>
<dbReference type="AlphaFoldDB" id="A0A4P5ZIZ7"/>
<dbReference type="Pfam" id="PF12770">
    <property type="entry name" value="CHAT"/>
    <property type="match status" value="1"/>
</dbReference>
<dbReference type="EMBL" id="BJCD01000077">
    <property type="protein sequence ID" value="GDZ96118.1"/>
    <property type="molecule type" value="Genomic_DNA"/>
</dbReference>
<accession>A0A4P5ZIZ7</accession>
<proteinExistence type="predicted"/>
<feature type="domain" description="CHAT" evidence="2">
    <location>
        <begin position="37"/>
        <end position="174"/>
    </location>
</feature>
<reference evidence="4" key="1">
    <citation type="submission" date="2019-02" db="EMBL/GenBank/DDBJ databases">
        <title>Draft genome sequence of Planktothrix agardhii NIES-905.</title>
        <authorList>
            <person name="Yamaguchi H."/>
            <person name="Suzuki S."/>
            <person name="Kawachi M."/>
        </authorList>
    </citation>
    <scope>NUCLEOTIDE SEQUENCE [LARGE SCALE GENOMIC DNA]</scope>
    <source>
        <strain evidence="4">CCAP 1459/11A</strain>
    </source>
</reference>
<feature type="compositionally biased region" description="Polar residues" evidence="1">
    <location>
        <begin position="206"/>
        <end position="248"/>
    </location>
</feature>
<dbReference type="InterPro" id="IPR024983">
    <property type="entry name" value="CHAT_dom"/>
</dbReference>
<gene>
    <name evidence="3" type="ORF">PA905_45510</name>
</gene>
<sequence length="357" mass="39258">MGTTFRREILETGGFDLFMKKILILLANPSDTSQLRLNQEVSEIQKTLRQSNHRDEFEIIPVGAVQVDDLQQTLYDYNPTIVHFSGHGAGKDGLVLEDSSGRSVLVSEDALARLFKAFQTQIECVILNACYSEIQANAIHQHIDCVVGMNQAIGDQAAIKFAVGFYRALGAGEPYENCFESGRTLIDLNGIPEVDKPQIKYRNRTKNAAMSSNPESNKTMPSPQENAPSQNKSQTLSNITIGGTNNPSNLINDASGNVKIDQSHRTQTMGQNSNLEVALTELEKLKQAIVTTNSLNSIQKKQAEFPVEMIETELKKPQPDKSLINEAVEALKKGLEGVETLAEPVMKVAKILATVFI</sequence>
<feature type="region of interest" description="Disordered" evidence="1">
    <location>
        <begin position="200"/>
        <end position="248"/>
    </location>
</feature>
<name>A0A4P5ZIZ7_PLAAG</name>
<evidence type="ECO:0000313" key="4">
    <source>
        <dbReference type="Proteomes" id="UP000299794"/>
    </source>
</evidence>
<evidence type="ECO:0000256" key="1">
    <source>
        <dbReference type="SAM" id="MobiDB-lite"/>
    </source>
</evidence>
<organism evidence="3 4">
    <name type="scientific">Planktothrix agardhii CCAP 1459/11A</name>
    <dbReference type="NCBI Taxonomy" id="282420"/>
    <lineage>
        <taxon>Bacteria</taxon>
        <taxon>Bacillati</taxon>
        <taxon>Cyanobacteriota</taxon>
        <taxon>Cyanophyceae</taxon>
        <taxon>Oscillatoriophycideae</taxon>
        <taxon>Oscillatoriales</taxon>
        <taxon>Microcoleaceae</taxon>
        <taxon>Planktothrix</taxon>
    </lineage>
</organism>
<comment type="caution">
    <text evidence="3">The sequence shown here is derived from an EMBL/GenBank/DDBJ whole genome shotgun (WGS) entry which is preliminary data.</text>
</comment>
<evidence type="ECO:0000313" key="3">
    <source>
        <dbReference type="EMBL" id="GDZ96118.1"/>
    </source>
</evidence>
<dbReference type="Proteomes" id="UP000299794">
    <property type="component" value="Unassembled WGS sequence"/>
</dbReference>
<evidence type="ECO:0000259" key="2">
    <source>
        <dbReference type="Pfam" id="PF12770"/>
    </source>
</evidence>